<dbReference type="FunFam" id="3.40.50.2000:FF:000047">
    <property type="entry name" value="Glycosyltransferase"/>
    <property type="match status" value="1"/>
</dbReference>
<evidence type="ECO:0000256" key="3">
    <source>
        <dbReference type="ARBA" id="ARBA00022679"/>
    </source>
</evidence>
<dbReference type="SUPFAM" id="SSF53756">
    <property type="entry name" value="UDP-Glycosyltransferase/glycogen phosphorylase"/>
    <property type="match status" value="1"/>
</dbReference>
<dbReference type="InterPro" id="IPR002213">
    <property type="entry name" value="UDP_glucos_trans"/>
</dbReference>
<dbReference type="GO" id="GO:0035251">
    <property type="term" value="F:UDP-glucosyltransferase activity"/>
    <property type="evidence" value="ECO:0007669"/>
    <property type="project" value="TreeGrafter"/>
</dbReference>
<dbReference type="PANTHER" id="PTHR48047:SF45">
    <property type="entry name" value="SCOPOLETIN GLUCOSYLTRANSFERASE-LIKE"/>
    <property type="match status" value="1"/>
</dbReference>
<reference evidence="7" key="1">
    <citation type="journal article" date="2022" name="Acta Pharm. Sin. B (APSB)">
        <title>Functional characterization of a cycloartenol synthase and four glycosyltransferases in the biosynthesis of cycloastragenol-type astragalosides from Astragalus membranaceus.</title>
        <authorList>
            <person name="Duan Y."/>
            <person name="Du W."/>
            <person name="Song Z."/>
            <person name="Chen R."/>
            <person name="Xie K."/>
            <person name="Liu J."/>
            <person name="Chen D."/>
            <person name="Dai J."/>
        </authorList>
    </citation>
    <scope>NUCLEOTIDE SEQUENCE</scope>
</reference>
<organism evidence="7">
    <name type="scientific">Astragalus mongholicus</name>
    <name type="common">Milk vetch</name>
    <name type="synonym">Astragalus membranaceus var. mongholicus</name>
    <dbReference type="NCBI Taxonomy" id="119829"/>
    <lineage>
        <taxon>Eukaryota</taxon>
        <taxon>Viridiplantae</taxon>
        <taxon>Streptophyta</taxon>
        <taxon>Embryophyta</taxon>
        <taxon>Tracheophyta</taxon>
        <taxon>Spermatophyta</taxon>
        <taxon>Magnoliopsida</taxon>
        <taxon>eudicotyledons</taxon>
        <taxon>Gunneridae</taxon>
        <taxon>Pentapetalae</taxon>
        <taxon>rosids</taxon>
        <taxon>fabids</taxon>
        <taxon>Fabales</taxon>
        <taxon>Fabaceae</taxon>
        <taxon>Papilionoideae</taxon>
        <taxon>50 kb inversion clade</taxon>
        <taxon>NPAAA clade</taxon>
        <taxon>Hologalegina</taxon>
        <taxon>IRL clade</taxon>
        <taxon>Galegeae</taxon>
        <taxon>Astragalus</taxon>
    </lineage>
</organism>
<evidence type="ECO:0000256" key="2">
    <source>
        <dbReference type="ARBA" id="ARBA00022676"/>
    </source>
</evidence>
<sequence>MEREAENRPLKLYFLPFLAAGHMIPLCDIAMLFASRGQDVTVITTPSNAETLLKRKSNNHLHIHTVDIPSDSPQIENITSATNIDSAISVYTAAMLLRQPVEQFLRENPPDCIVADFMYQWVSEIANTLQIPRLAFNGFPLFAVCAMNSFSAHPELFSGSVSEPFNLPDLPHPITMHARSPEGIFRFYEALLKMEVESHGLIVNSFVEIESEYVEHYERTTGHKAWHLGPASLVHASNQQKSERGHISVVSENDCVSWLNSKQPNSVVYISFGSTCRFSDNQLYEIAAGVEASGHPFIWVVLEKLEEKGSKGWLPEGFEERMKEKGMIIRGWAPQVLILDHPAIGGFLTHCGWNSVVEGVSAGVPMMTWPVQADQFYNEKLITEVQGNGVEVGAVEWGVSGYGERKIVISREKIEKAVRRVMDGGDEAEEIRRRARQLAVKAKEAVREGGSSHRNLRELIRDLKLLRDSRSAN</sequence>
<name>A0A977WM43_ASTMO</name>
<dbReference type="InterPro" id="IPR035595">
    <property type="entry name" value="UDP_glycos_trans_CS"/>
</dbReference>
<evidence type="ECO:0000256" key="5">
    <source>
        <dbReference type="RuleBase" id="RU362057"/>
    </source>
</evidence>
<dbReference type="CDD" id="cd03784">
    <property type="entry name" value="GT1_Gtf-like"/>
    <property type="match status" value="1"/>
</dbReference>
<keyword evidence="6" id="KW-0812">Transmembrane</keyword>
<keyword evidence="2 4" id="KW-0328">Glycosyltransferase</keyword>
<proteinExistence type="evidence at transcript level"/>
<comment type="similarity">
    <text evidence="1 4">Belongs to the UDP-glycosyltransferase family.</text>
</comment>
<keyword evidence="6" id="KW-0472">Membrane</keyword>
<dbReference type="Pfam" id="PF00201">
    <property type="entry name" value="UDPGT"/>
    <property type="match status" value="1"/>
</dbReference>
<feature type="transmembrane region" description="Helical" evidence="6">
    <location>
        <begin position="12"/>
        <end position="34"/>
    </location>
</feature>
<dbReference type="Gene3D" id="3.40.50.2000">
    <property type="entry name" value="Glycogen Phosphorylase B"/>
    <property type="match status" value="2"/>
</dbReference>
<dbReference type="EMBL" id="OM913796">
    <property type="protein sequence ID" value="UXM20150.1"/>
    <property type="molecule type" value="mRNA"/>
</dbReference>
<evidence type="ECO:0000313" key="7">
    <source>
        <dbReference type="EMBL" id="UXM20150.1"/>
    </source>
</evidence>
<evidence type="ECO:0000256" key="4">
    <source>
        <dbReference type="RuleBase" id="RU003718"/>
    </source>
</evidence>
<dbReference type="PROSITE" id="PS00375">
    <property type="entry name" value="UDPGT"/>
    <property type="match status" value="1"/>
</dbReference>
<dbReference type="EC" id="2.4.1.-" evidence="5"/>
<evidence type="ECO:0000256" key="1">
    <source>
        <dbReference type="ARBA" id="ARBA00009995"/>
    </source>
</evidence>
<dbReference type="AlphaFoldDB" id="A0A977WM43"/>
<evidence type="ECO:0000256" key="6">
    <source>
        <dbReference type="SAM" id="Phobius"/>
    </source>
</evidence>
<gene>
    <name evidence="7" type="primary">UGT13</name>
</gene>
<keyword evidence="6" id="KW-1133">Transmembrane helix</keyword>
<dbReference type="PANTHER" id="PTHR48047">
    <property type="entry name" value="GLYCOSYLTRANSFERASE"/>
    <property type="match status" value="1"/>
</dbReference>
<accession>A0A977WM43</accession>
<keyword evidence="3 4" id="KW-0808">Transferase</keyword>
<protein>
    <recommendedName>
        <fullName evidence="5">Glycosyltransferase</fullName>
        <ecNumber evidence="5">2.4.1.-</ecNumber>
    </recommendedName>
</protein>